<name>A0A7S7RLT3_9BACT</name>
<dbReference type="RefSeq" id="WP_194368664.1">
    <property type="nucleotide sequence ID" value="NZ_CP054492.1"/>
</dbReference>
<evidence type="ECO:0000313" key="2">
    <source>
        <dbReference type="Proteomes" id="UP000593994"/>
    </source>
</evidence>
<dbReference type="EMBL" id="CP054492">
    <property type="protein sequence ID" value="QOY51462.1"/>
    <property type="molecule type" value="Genomic_DNA"/>
</dbReference>
<gene>
    <name evidence="1" type="ORF">HUE88_10090</name>
</gene>
<accession>A0A7S7RLT3</accession>
<dbReference type="KEGG" id="sbal:HUE88_10090"/>
<proteinExistence type="predicted"/>
<sequence>MKQFNLFKEIITIDRSVLLKAINSSKLFGIEISGNIVYEPFTANNILIFLGKHIQEQASALVPTQTITLESILGKNYQIVEDDDRVLVKAFSNWQEIIGFNTPRATYDDTTADGIAEFSDKELENIGWHATEFSIKYRELVDVLEEKCAGTIICIEQNEPYQFSGLGFLDDFADAKATLFDYCQTKIKNLMLEKDEYKKENLTDDELEAAEYFGLLS</sequence>
<evidence type="ECO:0000313" key="1">
    <source>
        <dbReference type="EMBL" id="QOY51462.1"/>
    </source>
</evidence>
<dbReference type="AlphaFoldDB" id="A0A7S7RLT3"/>
<reference evidence="1 2" key="1">
    <citation type="submission" date="2020-05" db="EMBL/GenBank/DDBJ databases">
        <title>Sulfurimonas marisnigri, sp. nov., and Sulfurimonas baltica, sp. nov., manganese oxide reducing chemolithoautotrophs of the class Epsilonproteobacteria isolated from the pelagic redoxclines of the Black and Baltic Seas and emended description of the genus Sulfurimonas.</title>
        <authorList>
            <person name="Henkel J.V."/>
            <person name="Laudan C."/>
            <person name="Werner J."/>
            <person name="Neu T."/>
            <person name="Plewe S."/>
            <person name="Sproer C."/>
            <person name="Bunk B."/>
            <person name="Schulz-Vogt H.N."/>
        </authorList>
    </citation>
    <scope>NUCLEOTIDE SEQUENCE [LARGE SCALE GENOMIC DNA]</scope>
    <source>
        <strain evidence="1 2">GD2</strain>
    </source>
</reference>
<protein>
    <submittedName>
        <fullName evidence="1">Uncharacterized protein</fullName>
    </submittedName>
</protein>
<keyword evidence="2" id="KW-1185">Reference proteome</keyword>
<dbReference type="Proteomes" id="UP000593994">
    <property type="component" value="Chromosome"/>
</dbReference>
<organism evidence="1 2">
    <name type="scientific">Candidatus Sulfurimonas baltica</name>
    <dbReference type="NCBI Taxonomy" id="2740404"/>
    <lineage>
        <taxon>Bacteria</taxon>
        <taxon>Pseudomonadati</taxon>
        <taxon>Campylobacterota</taxon>
        <taxon>Epsilonproteobacteria</taxon>
        <taxon>Campylobacterales</taxon>
        <taxon>Sulfurimonadaceae</taxon>
        <taxon>Sulfurimonas</taxon>
    </lineage>
</organism>